<dbReference type="Proteomes" id="UP001151752">
    <property type="component" value="Chromosome 11"/>
</dbReference>
<keyword evidence="2 4" id="KW-0732">Signal</keyword>
<comment type="similarity">
    <text evidence="1">Belongs to the STIG1 family.</text>
</comment>
<evidence type="ECO:0000313" key="5">
    <source>
        <dbReference type="EMBL" id="KAJ6728829.1"/>
    </source>
</evidence>
<accession>A0A9Q0UEZ3</accession>
<proteinExistence type="inferred from homology"/>
<reference evidence="5" key="2">
    <citation type="journal article" date="2023" name="Int. J. Mol. Sci.">
        <title>De Novo Assembly and Annotation of 11 Diverse Shrub Willow (Salix) Genomes Reveals Novel Gene Organization in Sex-Linked Regions.</title>
        <authorList>
            <person name="Hyden B."/>
            <person name="Feng K."/>
            <person name="Yates T.B."/>
            <person name="Jawdy S."/>
            <person name="Cereghino C."/>
            <person name="Smart L.B."/>
            <person name="Muchero W."/>
        </authorList>
    </citation>
    <scope>NUCLEOTIDE SEQUENCE</scope>
    <source>
        <tissue evidence="5">Shoot tip</tissue>
    </source>
</reference>
<evidence type="ECO:0000256" key="2">
    <source>
        <dbReference type="ARBA" id="ARBA00022729"/>
    </source>
</evidence>
<protein>
    <recommendedName>
        <fullName evidence="7">Stigma-specific STIG1-like protein 1</fullName>
    </recommendedName>
</protein>
<feature type="region of interest" description="Disordered" evidence="3">
    <location>
        <begin position="39"/>
        <end position="58"/>
    </location>
</feature>
<reference evidence="5" key="1">
    <citation type="submission" date="2022-11" db="EMBL/GenBank/DDBJ databases">
        <authorList>
            <person name="Hyden B.L."/>
            <person name="Feng K."/>
            <person name="Yates T."/>
            <person name="Jawdy S."/>
            <person name="Smart L.B."/>
            <person name="Muchero W."/>
        </authorList>
    </citation>
    <scope>NUCLEOTIDE SEQUENCE</scope>
    <source>
        <tissue evidence="5">Shoot tip</tissue>
    </source>
</reference>
<evidence type="ECO:0000256" key="4">
    <source>
        <dbReference type="SAM" id="SignalP"/>
    </source>
</evidence>
<gene>
    <name evidence="5" type="ORF">OIU74_006833</name>
</gene>
<organism evidence="5 6">
    <name type="scientific">Salix koriyanagi</name>
    <dbReference type="NCBI Taxonomy" id="2511006"/>
    <lineage>
        <taxon>Eukaryota</taxon>
        <taxon>Viridiplantae</taxon>
        <taxon>Streptophyta</taxon>
        <taxon>Embryophyta</taxon>
        <taxon>Tracheophyta</taxon>
        <taxon>Spermatophyta</taxon>
        <taxon>Magnoliopsida</taxon>
        <taxon>eudicotyledons</taxon>
        <taxon>Gunneridae</taxon>
        <taxon>Pentapetalae</taxon>
        <taxon>rosids</taxon>
        <taxon>fabids</taxon>
        <taxon>Malpighiales</taxon>
        <taxon>Salicaceae</taxon>
        <taxon>Saliceae</taxon>
        <taxon>Salix</taxon>
    </lineage>
</organism>
<evidence type="ECO:0000256" key="3">
    <source>
        <dbReference type="SAM" id="MobiDB-lite"/>
    </source>
</evidence>
<keyword evidence="6" id="KW-1185">Reference proteome</keyword>
<evidence type="ECO:0000256" key="1">
    <source>
        <dbReference type="ARBA" id="ARBA00006010"/>
    </source>
</evidence>
<dbReference type="Pfam" id="PF04885">
    <property type="entry name" value="Stig1"/>
    <property type="match status" value="1"/>
</dbReference>
<dbReference type="PANTHER" id="PTHR33227">
    <property type="entry name" value="STIGMA-SPECIFIC STIG1-LIKE PROTEIN 3"/>
    <property type="match status" value="1"/>
</dbReference>
<dbReference type="AlphaFoldDB" id="A0A9Q0UEZ3"/>
<name>A0A9Q0UEZ3_9ROSI</name>
<dbReference type="EMBL" id="JAPFFM010000012">
    <property type="protein sequence ID" value="KAJ6728829.1"/>
    <property type="molecule type" value="Genomic_DNA"/>
</dbReference>
<dbReference type="PANTHER" id="PTHR33227:SF21">
    <property type="entry name" value="F12F1.21 PROTEIN"/>
    <property type="match status" value="1"/>
</dbReference>
<comment type="caution">
    <text evidence="5">The sequence shown here is derived from an EMBL/GenBank/DDBJ whole genome shotgun (WGS) entry which is preliminary data.</text>
</comment>
<feature type="signal peptide" evidence="4">
    <location>
        <begin position="1"/>
        <end position="24"/>
    </location>
</feature>
<dbReference type="InterPro" id="IPR006969">
    <property type="entry name" value="Stig-like"/>
</dbReference>
<feature type="compositionally biased region" description="Basic and acidic residues" evidence="3">
    <location>
        <begin position="39"/>
        <end position="52"/>
    </location>
</feature>
<sequence>MKLLKLLFLLAMLISLLAITTLSATPTQDVSFPEFDHDDKANSDLPHPESRETTSSLGRPNRFLAQTRVFMTCDKNPLVCRAQGSPGPDCCKKMCVNKTADWFNCGMCGKKCRYTEICCGGECVNPMYSRKHCGGCNNECNKWSACQYGMCSYA</sequence>
<feature type="chain" id="PRO_5040144569" description="Stigma-specific STIG1-like protein 1" evidence="4">
    <location>
        <begin position="25"/>
        <end position="154"/>
    </location>
</feature>
<evidence type="ECO:0008006" key="7">
    <source>
        <dbReference type="Google" id="ProtNLM"/>
    </source>
</evidence>
<evidence type="ECO:0000313" key="6">
    <source>
        <dbReference type="Proteomes" id="UP001151752"/>
    </source>
</evidence>